<dbReference type="GO" id="GO:0016020">
    <property type="term" value="C:membrane"/>
    <property type="evidence" value="ECO:0007669"/>
    <property type="project" value="TreeGrafter"/>
</dbReference>
<accession>A0AAX7V8M4</accession>
<dbReference type="Pfam" id="PF00168">
    <property type="entry name" value="C2"/>
    <property type="match status" value="1"/>
</dbReference>
<dbReference type="SMART" id="SM00239">
    <property type="entry name" value="C2"/>
    <property type="match status" value="1"/>
</dbReference>
<sequence>MRSSPTPPPLYLSLLLFLSWNSPVLSCMTVNNSKCESAPFVPGHNLIGEGFDVITLRRKGAYLIDVATYRKPDGTCTLCTNRNQNKTLQKLPASVVDWRAISQCKTDISSSAHTTVSSLLTSNTDQDIHDWKLHSCLSMGVSIGLGKLNPSAVQGSCKNLLENRDVATRYSSGLHQHYTDVVGGDGWLGEFSLAYDDSLGFKNWLNSLKDHADVASYFIRPMYQLIPKGTKKSGMKAAIEQYITDNDVSQSHSQRNCWRGNSNLDFNCCPRQAWRGKLTVEIIQAWNLKGDHLGPTDSYVKLRFGSINHQTRMIESSYPRWNAYFDLGQVDTHSDVYVELWDEDLFYDDLLGSCSRRPTQGTRIFSCSADSGSYEFKTTLTCDSHLTGAWCHQYTPSP</sequence>
<evidence type="ECO:0000256" key="1">
    <source>
        <dbReference type="SAM" id="SignalP"/>
    </source>
</evidence>
<dbReference type="GO" id="GO:0022829">
    <property type="term" value="F:wide pore channel activity"/>
    <property type="evidence" value="ECO:0007669"/>
    <property type="project" value="TreeGrafter"/>
</dbReference>
<organism evidence="3 4">
    <name type="scientific">Astatotilapia calliptera</name>
    <name type="common">Eastern happy</name>
    <name type="synonym">Chromis callipterus</name>
    <dbReference type="NCBI Taxonomy" id="8154"/>
    <lineage>
        <taxon>Eukaryota</taxon>
        <taxon>Metazoa</taxon>
        <taxon>Chordata</taxon>
        <taxon>Craniata</taxon>
        <taxon>Vertebrata</taxon>
        <taxon>Euteleostomi</taxon>
        <taxon>Actinopterygii</taxon>
        <taxon>Neopterygii</taxon>
        <taxon>Teleostei</taxon>
        <taxon>Neoteleostei</taxon>
        <taxon>Acanthomorphata</taxon>
        <taxon>Ovalentaria</taxon>
        <taxon>Cichlomorphae</taxon>
        <taxon>Cichliformes</taxon>
        <taxon>Cichlidae</taxon>
        <taxon>African cichlids</taxon>
        <taxon>Pseudocrenilabrinae</taxon>
        <taxon>Haplochromini</taxon>
        <taxon>Astatotilapia</taxon>
    </lineage>
</organism>
<dbReference type="Pfam" id="PF01823">
    <property type="entry name" value="MACPF"/>
    <property type="match status" value="1"/>
</dbReference>
<dbReference type="PANTHER" id="PTHR46096:SF1">
    <property type="entry name" value="PERFORIN 1.5"/>
    <property type="match status" value="1"/>
</dbReference>
<reference evidence="3" key="1">
    <citation type="submission" date="2018-05" db="EMBL/GenBank/DDBJ databases">
        <authorList>
            <person name="Datahose"/>
        </authorList>
    </citation>
    <scope>NUCLEOTIDE SEQUENCE</scope>
</reference>
<proteinExistence type="predicted"/>
<dbReference type="InterPro" id="IPR052784">
    <property type="entry name" value="Perforin-1_pore-forming"/>
</dbReference>
<reference evidence="3" key="3">
    <citation type="submission" date="2025-09" db="UniProtKB">
        <authorList>
            <consortium name="Ensembl"/>
        </authorList>
    </citation>
    <scope>IDENTIFICATION</scope>
</reference>
<dbReference type="AlphaFoldDB" id="A0AAX7V8M4"/>
<dbReference type="PROSITE" id="PS50004">
    <property type="entry name" value="C2"/>
    <property type="match status" value="1"/>
</dbReference>
<reference evidence="3" key="2">
    <citation type="submission" date="2025-08" db="UniProtKB">
        <authorList>
            <consortium name="Ensembl"/>
        </authorList>
    </citation>
    <scope>IDENTIFICATION</scope>
</reference>
<dbReference type="InterPro" id="IPR020864">
    <property type="entry name" value="MACPF"/>
</dbReference>
<dbReference type="Ensembl" id="ENSACLT00000085573.1">
    <property type="protein sequence ID" value="ENSACLP00000077924.1"/>
    <property type="gene ID" value="ENSACLG00000028480.1"/>
</dbReference>
<dbReference type="InterPro" id="IPR035892">
    <property type="entry name" value="C2_domain_sf"/>
</dbReference>
<feature type="signal peptide" evidence="1">
    <location>
        <begin position="1"/>
        <end position="26"/>
    </location>
</feature>
<protein>
    <recommendedName>
        <fullName evidence="2">C2 domain-containing protein</fullName>
    </recommendedName>
</protein>
<feature type="domain" description="C2" evidence="2">
    <location>
        <begin position="258"/>
        <end position="374"/>
    </location>
</feature>
<dbReference type="SUPFAM" id="SSF49562">
    <property type="entry name" value="C2 domain (Calcium/lipid-binding domain, CaLB)"/>
    <property type="match status" value="1"/>
</dbReference>
<evidence type="ECO:0000259" key="2">
    <source>
        <dbReference type="PROSITE" id="PS50004"/>
    </source>
</evidence>
<dbReference type="Gene3D" id="2.60.40.150">
    <property type="entry name" value="C2 domain"/>
    <property type="match status" value="1"/>
</dbReference>
<dbReference type="GO" id="GO:0051607">
    <property type="term" value="P:defense response to virus"/>
    <property type="evidence" value="ECO:0007669"/>
    <property type="project" value="TreeGrafter"/>
</dbReference>
<dbReference type="PANTHER" id="PTHR46096">
    <property type="entry name" value="PERFORIN-1"/>
    <property type="match status" value="1"/>
</dbReference>
<dbReference type="GO" id="GO:0001771">
    <property type="term" value="P:immunological synapse formation"/>
    <property type="evidence" value="ECO:0007669"/>
    <property type="project" value="TreeGrafter"/>
</dbReference>
<evidence type="ECO:0000313" key="4">
    <source>
        <dbReference type="Proteomes" id="UP000265100"/>
    </source>
</evidence>
<dbReference type="Proteomes" id="UP000265100">
    <property type="component" value="Chromosome 6"/>
</dbReference>
<evidence type="ECO:0000313" key="3">
    <source>
        <dbReference type="Ensembl" id="ENSACLP00000077924.1"/>
    </source>
</evidence>
<name>A0AAX7V8M4_ASTCA</name>
<dbReference type="GeneTree" id="ENSGT00530000063725"/>
<dbReference type="InterPro" id="IPR000008">
    <property type="entry name" value="C2_dom"/>
</dbReference>
<gene>
    <name evidence="3" type="primary">EIPR1</name>
</gene>
<feature type="chain" id="PRO_5044345989" description="C2 domain-containing protein" evidence="1">
    <location>
        <begin position="27"/>
        <end position="398"/>
    </location>
</feature>
<keyword evidence="1" id="KW-0732">Signal</keyword>
<dbReference type="GO" id="GO:0001913">
    <property type="term" value="P:T cell mediated cytotoxicity"/>
    <property type="evidence" value="ECO:0007669"/>
    <property type="project" value="TreeGrafter"/>
</dbReference>
<keyword evidence="4" id="KW-1185">Reference proteome</keyword>